<sequence>MDKSIINVNRTDCTGCGACKVACPVDAIKLEYDADGFLYPVVTEACINCGKCSNACQVVHPLEKYPTPKAYAFMATRQIREVSSSGGLFSLLATYVIGQGGAVFGAVYSEGYKSVYMTKAETIDGIAPMRGSKYVFCETKETYKEAKELLDAGRQVLYTGTPCEIAGLRTYLGKEYDNLLLVDFICHAANSVKAYESWLDEFTEGKELKKLDFRDKNFYKWSTPAVAYFKDGSVKKQPYNECFWYNGFLEGVINRDNCAHCAYACAERVSDITMGDAWQVARINKDYNDGIGTSLVLVNSEKGKDVFNQIQTELKNIVTLCEEIPLEEIRKYNGNINFPQKQSPARKFFFSHLDEMGYHKALWYGRGRRWDFGIVGWWFASNYGSALTYYALAKQLESMGKASIFIPIPKLDGTPWDDDTKKVEEFIGKHFRIANKRDKEHMHEMNHFCDAFMLGSDQMWTEITTNLVGYTFFLDFVASGKKKIACAPSFGAGRYSSNPDMRLQASVLLDRFDAVSVRETSGVDICNEVFGIDAQQIIDPIFWVDQQVYDDLADQSEVKDLPEKYLFCYVLDPTDEKIKIAERIAKERNLEIVTILGMREAKDTRAKWPLGRIIDEASVEDFVNAIRNCEYMFTDSHHGVCLAIKYNRNYVAIGNVARGLDRFTTVGGLLGLNERIISLPKQGVEDVVALADIDYAPVNEKLSYEINRGITWMEDAMKRPAKPETPMYTMLRRIEALEKEVAELKNR</sequence>
<reference evidence="5 6" key="1">
    <citation type="submission" date="2016-10" db="EMBL/GenBank/DDBJ databases">
        <authorList>
            <person name="de Groot N.N."/>
        </authorList>
    </citation>
    <scope>NUCLEOTIDE SEQUENCE [LARGE SCALE GENOMIC DNA]</scope>
    <source>
        <strain evidence="5 6">DSM 10317</strain>
    </source>
</reference>
<dbReference type="PROSITE" id="PS51379">
    <property type="entry name" value="4FE4S_FER_2"/>
    <property type="match status" value="2"/>
</dbReference>
<keyword evidence="2" id="KW-0408">Iron</keyword>
<evidence type="ECO:0000313" key="6">
    <source>
        <dbReference type="Proteomes" id="UP000199428"/>
    </source>
</evidence>
<dbReference type="GO" id="GO:0051536">
    <property type="term" value="F:iron-sulfur cluster binding"/>
    <property type="evidence" value="ECO:0007669"/>
    <property type="project" value="UniProtKB-KW"/>
</dbReference>
<dbReference type="InterPro" id="IPR007525">
    <property type="entry name" value="FrhB_FdhB_C"/>
</dbReference>
<accession>A0A1G5S342</accession>
<dbReference type="SUPFAM" id="SSF54862">
    <property type="entry name" value="4Fe-4S ferredoxins"/>
    <property type="match status" value="1"/>
</dbReference>
<dbReference type="InterPro" id="IPR017900">
    <property type="entry name" value="4Fe4S_Fe_S_CS"/>
</dbReference>
<keyword evidence="3" id="KW-0411">Iron-sulfur</keyword>
<dbReference type="RefSeq" id="WP_090163750.1">
    <property type="nucleotide sequence ID" value="NZ_FMWK01000016.1"/>
</dbReference>
<evidence type="ECO:0000259" key="4">
    <source>
        <dbReference type="PROSITE" id="PS51379"/>
    </source>
</evidence>
<proteinExistence type="predicted"/>
<gene>
    <name evidence="5" type="ORF">SAMN02910350_02470</name>
</gene>
<dbReference type="PANTHER" id="PTHR43193">
    <property type="match status" value="1"/>
</dbReference>
<dbReference type="Pfam" id="PF04230">
    <property type="entry name" value="PS_pyruv_trans"/>
    <property type="match status" value="1"/>
</dbReference>
<feature type="domain" description="4Fe-4S ferredoxin-type" evidence="4">
    <location>
        <begin position="37"/>
        <end position="67"/>
    </location>
</feature>
<evidence type="ECO:0000256" key="1">
    <source>
        <dbReference type="ARBA" id="ARBA00022723"/>
    </source>
</evidence>
<organism evidence="5 6">
    <name type="scientific">Pseudobutyrivibrio xylanivorans</name>
    <dbReference type="NCBI Taxonomy" id="185007"/>
    <lineage>
        <taxon>Bacteria</taxon>
        <taxon>Bacillati</taxon>
        <taxon>Bacillota</taxon>
        <taxon>Clostridia</taxon>
        <taxon>Lachnospirales</taxon>
        <taxon>Lachnospiraceae</taxon>
        <taxon>Pseudobutyrivibrio</taxon>
    </lineage>
</organism>
<dbReference type="InterPro" id="IPR052977">
    <property type="entry name" value="Polyferredoxin-like_ET"/>
</dbReference>
<feature type="domain" description="4Fe-4S ferredoxin-type" evidence="4">
    <location>
        <begin position="4"/>
        <end position="33"/>
    </location>
</feature>
<dbReference type="InterPro" id="IPR007345">
    <property type="entry name" value="Polysacch_pyruvyl_Trfase"/>
</dbReference>
<dbReference type="Pfam" id="PF13237">
    <property type="entry name" value="Fer4_10"/>
    <property type="match status" value="1"/>
</dbReference>
<evidence type="ECO:0000256" key="3">
    <source>
        <dbReference type="ARBA" id="ARBA00023014"/>
    </source>
</evidence>
<evidence type="ECO:0000256" key="2">
    <source>
        <dbReference type="ARBA" id="ARBA00023004"/>
    </source>
</evidence>
<dbReference type="Pfam" id="PF04432">
    <property type="entry name" value="FrhB_FdhB_C"/>
    <property type="match status" value="1"/>
</dbReference>
<dbReference type="PROSITE" id="PS00198">
    <property type="entry name" value="4FE4S_FER_1"/>
    <property type="match status" value="1"/>
</dbReference>
<name>A0A1G5S342_PSEXY</name>
<dbReference type="AlphaFoldDB" id="A0A1G5S342"/>
<dbReference type="Proteomes" id="UP000199428">
    <property type="component" value="Unassembled WGS sequence"/>
</dbReference>
<dbReference type="EMBL" id="FMWK01000016">
    <property type="protein sequence ID" value="SCZ80784.1"/>
    <property type="molecule type" value="Genomic_DNA"/>
</dbReference>
<dbReference type="PANTHER" id="PTHR43193:SF2">
    <property type="entry name" value="POLYFERREDOXIN PROTEIN FWDF"/>
    <property type="match status" value="1"/>
</dbReference>
<keyword evidence="1" id="KW-0479">Metal-binding</keyword>
<dbReference type="InterPro" id="IPR017896">
    <property type="entry name" value="4Fe4S_Fe-S-bd"/>
</dbReference>
<dbReference type="Gene3D" id="3.30.70.20">
    <property type="match status" value="1"/>
</dbReference>
<evidence type="ECO:0000313" key="5">
    <source>
        <dbReference type="EMBL" id="SCZ80784.1"/>
    </source>
</evidence>
<protein>
    <submittedName>
        <fullName evidence="5">Coenzyme F420-reducing hydrogenase, beta subunit</fullName>
    </submittedName>
</protein>
<dbReference type="GO" id="GO:0046872">
    <property type="term" value="F:metal ion binding"/>
    <property type="evidence" value="ECO:0007669"/>
    <property type="project" value="UniProtKB-KW"/>
</dbReference>